<dbReference type="HAMAP" id="MF_01464_B">
    <property type="entry name" value="SecF_B"/>
    <property type="match status" value="1"/>
</dbReference>
<dbReference type="NCBIfam" id="TIGR00916">
    <property type="entry name" value="2A0604s01"/>
    <property type="match status" value="1"/>
</dbReference>
<dbReference type="eggNOG" id="COG0341">
    <property type="taxonomic scope" value="Bacteria"/>
</dbReference>
<comment type="subcellular location">
    <subcellularLocation>
        <location evidence="1 9">Cell membrane</location>
        <topology evidence="1 9">Multi-pass membrane protein</topology>
    </subcellularLocation>
</comment>
<dbReference type="InterPro" id="IPR022646">
    <property type="entry name" value="SecD/SecF_CS"/>
</dbReference>
<comment type="caution">
    <text evidence="11">The sequence shown here is derived from an EMBL/GenBank/DDBJ whole genome shotgun (WGS) entry which is preliminary data.</text>
</comment>
<dbReference type="InterPro" id="IPR048634">
    <property type="entry name" value="SecD_SecF_C"/>
</dbReference>
<dbReference type="GO" id="GO:0065002">
    <property type="term" value="P:intracellular protein transmembrane transport"/>
    <property type="evidence" value="ECO:0007669"/>
    <property type="project" value="UniProtKB-UniRule"/>
</dbReference>
<protein>
    <recommendedName>
        <fullName evidence="9">Protein-export membrane protein SecF</fullName>
    </recommendedName>
</protein>
<evidence type="ECO:0000313" key="11">
    <source>
        <dbReference type="EMBL" id="KIX85469.1"/>
    </source>
</evidence>
<dbReference type="PANTHER" id="PTHR30081:SF8">
    <property type="entry name" value="PROTEIN TRANSLOCASE SUBUNIT SECF"/>
    <property type="match status" value="1"/>
</dbReference>
<dbReference type="SUPFAM" id="SSF82866">
    <property type="entry name" value="Multidrug efflux transporter AcrB transmembrane domain"/>
    <property type="match status" value="1"/>
</dbReference>
<evidence type="ECO:0000256" key="3">
    <source>
        <dbReference type="ARBA" id="ARBA00022475"/>
    </source>
</evidence>
<dbReference type="InterPro" id="IPR055344">
    <property type="entry name" value="SecD_SecF_C_bact"/>
</dbReference>
<evidence type="ECO:0000256" key="9">
    <source>
        <dbReference type="HAMAP-Rule" id="MF_01464"/>
    </source>
</evidence>
<feature type="domain" description="Protein export membrane protein SecD/SecF C-terminal" evidence="10">
    <location>
        <begin position="113"/>
        <end position="289"/>
    </location>
</feature>
<dbReference type="Pfam" id="PF02355">
    <property type="entry name" value="SecD_SecF_C"/>
    <property type="match status" value="1"/>
</dbReference>
<keyword evidence="8 9" id="KW-0472">Membrane</keyword>
<dbReference type="GO" id="GO:0006605">
    <property type="term" value="P:protein targeting"/>
    <property type="evidence" value="ECO:0007669"/>
    <property type="project" value="UniProtKB-UniRule"/>
</dbReference>
<keyword evidence="5 9" id="KW-0653">Protein transport</keyword>
<evidence type="ECO:0000256" key="7">
    <source>
        <dbReference type="ARBA" id="ARBA00023010"/>
    </source>
</evidence>
<organism evidence="11 12">
    <name type="scientific">candidate division TM6 bacterium JCVI TM6SC1</name>
    <dbReference type="NCBI Taxonomy" id="1306947"/>
    <lineage>
        <taxon>Bacteria</taxon>
        <taxon>Candidatus Babelota</taxon>
        <taxon>Vermiphilus</taxon>
    </lineage>
</organism>
<gene>
    <name evidence="9" type="primary">secF</name>
    <name evidence="11" type="ORF">J120_00630</name>
</gene>
<keyword evidence="6 9" id="KW-1133">Transmembrane helix</keyword>
<evidence type="ECO:0000256" key="5">
    <source>
        <dbReference type="ARBA" id="ARBA00022927"/>
    </source>
</evidence>
<feature type="transmembrane region" description="Helical" evidence="9">
    <location>
        <begin position="131"/>
        <end position="152"/>
    </location>
</feature>
<evidence type="ECO:0000256" key="1">
    <source>
        <dbReference type="ARBA" id="ARBA00004651"/>
    </source>
</evidence>
<dbReference type="NCBIfam" id="TIGR00966">
    <property type="entry name" value="transloc_SecF"/>
    <property type="match status" value="1"/>
</dbReference>
<feature type="transmembrane region" description="Helical" evidence="9">
    <location>
        <begin position="187"/>
        <end position="208"/>
    </location>
</feature>
<keyword evidence="12" id="KW-1185">Reference proteome</keyword>
<dbReference type="Proteomes" id="UP000032214">
    <property type="component" value="Unassembled WGS sequence"/>
</dbReference>
<proteinExistence type="inferred from homology"/>
<reference evidence="11 12" key="1">
    <citation type="journal article" date="2013" name="Proc. Natl. Acad. Sci. U.S.A.">
        <title>Candidate phylum TM6 genome recovered from a hospital sink biofilm provides genomic insights into this uncultivated phylum.</title>
        <authorList>
            <person name="McLean J.S."/>
            <person name="Lombardo M.J."/>
            <person name="Badger J.H."/>
            <person name="Edlund A."/>
            <person name="Novotny M."/>
            <person name="Yee-Greenbaum J."/>
            <person name="Vyahhi N."/>
            <person name="Hall A.P."/>
            <person name="Yang Y."/>
            <person name="Dupont C.L."/>
            <person name="Ziegler M.G."/>
            <person name="Chitsaz H."/>
            <person name="Allen A.E."/>
            <person name="Yooseph S."/>
            <person name="Tesler G."/>
            <person name="Pevzner P.A."/>
            <person name="Friedman R.M."/>
            <person name="Nealson K.H."/>
            <person name="Venter J.C."/>
            <person name="Lasken R.S."/>
        </authorList>
    </citation>
    <scope>NUCLEOTIDE SEQUENCE [LARGE SCALE GENOMIC DNA]</scope>
    <source>
        <strain evidence="11 12">TM6SC1</strain>
    </source>
</reference>
<feature type="transmembrane region" description="Helical" evidence="9">
    <location>
        <begin position="7"/>
        <end position="28"/>
    </location>
</feature>
<evidence type="ECO:0000259" key="10">
    <source>
        <dbReference type="Pfam" id="PF02355"/>
    </source>
</evidence>
<evidence type="ECO:0000256" key="2">
    <source>
        <dbReference type="ARBA" id="ARBA00022448"/>
    </source>
</evidence>
<dbReference type="Pfam" id="PF07549">
    <property type="entry name" value="Sec_GG"/>
    <property type="match status" value="1"/>
</dbReference>
<evidence type="ECO:0000256" key="6">
    <source>
        <dbReference type="ARBA" id="ARBA00022989"/>
    </source>
</evidence>
<sequence>MIDFLKYRYICAIISLGIIGLFIGTYAYKKYTYGSAFTYSIDFTGGTQVLFKFEKPIALVDLKNILEHQGYNRAVLRQFSNNEILVRVPEFSNDAQGLATKMVASVQSDLPDNNVSILQNEAVGAGVGKELWWKSLQAILYALIAMLCYIAIRFRSFAFGMGAVVALAHDAIIMLGVFLLLDREISITVIGAILAVLGYSVNDTIVIFSQIRQNMKKMSGMPIDQIVNVSINQTLRRTILTSVSTMLTVLAMFIFGGEVLRDFSLALLIGIIFGTYSSIYIASPVMMAFLGKRDQKDIRRPAPISS</sequence>
<dbReference type="Gene3D" id="1.20.1640.10">
    <property type="entry name" value="Multidrug efflux transporter AcrB transmembrane domain"/>
    <property type="match status" value="1"/>
</dbReference>
<comment type="similarity">
    <text evidence="9">Belongs to the SecD/SecF family. SecF subfamily.</text>
</comment>
<keyword evidence="4 9" id="KW-0812">Transmembrane</keyword>
<evidence type="ECO:0000256" key="4">
    <source>
        <dbReference type="ARBA" id="ARBA00022692"/>
    </source>
</evidence>
<dbReference type="STRING" id="1306947.J120_00630"/>
<evidence type="ECO:0000256" key="8">
    <source>
        <dbReference type="ARBA" id="ARBA00023136"/>
    </source>
</evidence>
<dbReference type="EMBL" id="ARQD01000001">
    <property type="protein sequence ID" value="KIX85469.1"/>
    <property type="molecule type" value="Genomic_DNA"/>
</dbReference>
<dbReference type="InterPro" id="IPR005665">
    <property type="entry name" value="SecF_bac"/>
</dbReference>
<dbReference type="GO" id="GO:0043952">
    <property type="term" value="P:protein transport by the Sec complex"/>
    <property type="evidence" value="ECO:0007669"/>
    <property type="project" value="UniProtKB-UniRule"/>
</dbReference>
<dbReference type="PANTHER" id="PTHR30081">
    <property type="entry name" value="PROTEIN-EXPORT MEMBRANE PROTEIN SEC"/>
    <property type="match status" value="1"/>
</dbReference>
<accession>A0A0D2GPZ5</accession>
<dbReference type="InterPro" id="IPR022645">
    <property type="entry name" value="SecD/SecF_bac"/>
</dbReference>
<keyword evidence="7 9" id="KW-0811">Translocation</keyword>
<comment type="function">
    <text evidence="9">Part of the Sec protein translocase complex. Interacts with the SecYEG preprotein conducting channel. SecDF uses the proton motive force (PMF) to complete protein translocation after the ATP-dependent function of SecA.</text>
</comment>
<dbReference type="AlphaFoldDB" id="A0A0D2GPZ5"/>
<name>A0A0D2GPZ5_9BACT</name>
<evidence type="ECO:0000313" key="12">
    <source>
        <dbReference type="Proteomes" id="UP000032214"/>
    </source>
</evidence>
<dbReference type="InterPro" id="IPR022813">
    <property type="entry name" value="SecD/SecF_arch_bac"/>
</dbReference>
<comment type="subunit">
    <text evidence="9">Forms a complex with SecD. Part of the essential Sec protein translocation apparatus which comprises SecA, SecYEG and auxiliary proteins SecDF. Other proteins may also be involved.</text>
</comment>
<keyword evidence="2 9" id="KW-0813">Transport</keyword>
<dbReference type="GO" id="GO:0005886">
    <property type="term" value="C:plasma membrane"/>
    <property type="evidence" value="ECO:0007669"/>
    <property type="project" value="UniProtKB-SubCell"/>
</dbReference>
<feature type="transmembrane region" description="Helical" evidence="9">
    <location>
        <begin position="239"/>
        <end position="257"/>
    </location>
</feature>
<keyword evidence="3 9" id="KW-1003">Cell membrane</keyword>
<dbReference type="PRINTS" id="PR01755">
    <property type="entry name" value="SECFTRNLCASE"/>
</dbReference>
<feature type="transmembrane region" description="Helical" evidence="9">
    <location>
        <begin position="263"/>
        <end position="290"/>
    </location>
</feature>
<feature type="transmembrane region" description="Helical" evidence="9">
    <location>
        <begin position="159"/>
        <end position="181"/>
    </location>
</feature>
<dbReference type="GO" id="GO:0015450">
    <property type="term" value="F:protein-transporting ATPase activity"/>
    <property type="evidence" value="ECO:0007669"/>
    <property type="project" value="InterPro"/>
</dbReference>